<evidence type="ECO:0000256" key="14">
    <source>
        <dbReference type="SAM" id="Phobius"/>
    </source>
</evidence>
<dbReference type="PIRSF" id="PIRSF002773">
    <property type="entry name" value="ABC_prm/ATPase_B"/>
    <property type="match status" value="1"/>
</dbReference>
<keyword evidence="4 14" id="KW-0812">Transmembrane</keyword>
<dbReference type="InterPro" id="IPR013305">
    <property type="entry name" value="ABC_Tap-like"/>
</dbReference>
<reference evidence="18" key="1">
    <citation type="submission" date="2022-11" db="UniProtKB">
        <authorList>
            <consortium name="WormBaseParasite"/>
        </authorList>
    </citation>
    <scope>IDENTIFICATION</scope>
</reference>
<feature type="transmembrane region" description="Helical" evidence="14">
    <location>
        <begin position="91"/>
        <end position="111"/>
    </location>
</feature>
<evidence type="ECO:0000256" key="8">
    <source>
        <dbReference type="ARBA" id="ARBA00022967"/>
    </source>
</evidence>
<dbReference type="FunFam" id="1.20.1560.10:FF:000154">
    <property type="entry name" value="HAlF transporter (PGP related)"/>
    <property type="match status" value="1"/>
</dbReference>
<evidence type="ECO:0000313" key="17">
    <source>
        <dbReference type="Proteomes" id="UP000887566"/>
    </source>
</evidence>
<accession>A0A914WAM2</accession>
<comment type="catalytic activity">
    <reaction evidence="12">
        <text>a peptide antigen(in) + ATP + H2O = a peptide antigen(out) + ADP + phosphate + H(+)</text>
        <dbReference type="Rhea" id="RHEA:65972"/>
        <dbReference type="Rhea" id="RHEA-COMP:16941"/>
        <dbReference type="ChEBI" id="CHEBI:15377"/>
        <dbReference type="ChEBI" id="CHEBI:15378"/>
        <dbReference type="ChEBI" id="CHEBI:30616"/>
        <dbReference type="ChEBI" id="CHEBI:43474"/>
        <dbReference type="ChEBI" id="CHEBI:166823"/>
        <dbReference type="ChEBI" id="CHEBI:456216"/>
        <dbReference type="EC" id="7.4.2.14"/>
    </reaction>
    <physiologicalReaction direction="left-to-right" evidence="12">
        <dbReference type="Rhea" id="RHEA:65973"/>
    </physiologicalReaction>
</comment>
<evidence type="ECO:0000313" key="18">
    <source>
        <dbReference type="WBParaSite" id="PSAMB.scaffold340size55875.g4880.t1"/>
    </source>
</evidence>
<dbReference type="AlphaFoldDB" id="A0A914WAM2"/>
<keyword evidence="10 14" id="KW-0472">Membrane</keyword>
<comment type="similarity">
    <text evidence="2">Belongs to the ABC transporter superfamily. ABCB family. MHC peptide exporter (TC 3.A.1.209) subfamily.</text>
</comment>
<feature type="transmembrane region" description="Helical" evidence="14">
    <location>
        <begin position="332"/>
        <end position="348"/>
    </location>
</feature>
<feature type="transmembrane region" description="Helical" evidence="14">
    <location>
        <begin position="251"/>
        <end position="271"/>
    </location>
</feature>
<name>A0A914WAM2_9BILA</name>
<dbReference type="GO" id="GO:0015421">
    <property type="term" value="F:ABC-type oligopeptide transporter activity"/>
    <property type="evidence" value="ECO:0007669"/>
    <property type="project" value="TreeGrafter"/>
</dbReference>
<keyword evidence="7" id="KW-0571">Peptide transport</keyword>
<dbReference type="GO" id="GO:0015433">
    <property type="term" value="F:ABC-type peptide antigen transporter activity"/>
    <property type="evidence" value="ECO:0007669"/>
    <property type="project" value="UniProtKB-EC"/>
</dbReference>
<evidence type="ECO:0000256" key="9">
    <source>
        <dbReference type="ARBA" id="ARBA00022989"/>
    </source>
</evidence>
<dbReference type="GO" id="GO:0016020">
    <property type="term" value="C:membrane"/>
    <property type="evidence" value="ECO:0007669"/>
    <property type="project" value="InterPro"/>
</dbReference>
<dbReference type="SUPFAM" id="SSF90123">
    <property type="entry name" value="ABC transporter transmembrane region"/>
    <property type="match status" value="1"/>
</dbReference>
<evidence type="ECO:0000256" key="2">
    <source>
        <dbReference type="ARBA" id="ARBA00006493"/>
    </source>
</evidence>
<dbReference type="GO" id="GO:0005524">
    <property type="term" value="F:ATP binding"/>
    <property type="evidence" value="ECO:0007669"/>
    <property type="project" value="UniProtKB-KW"/>
</dbReference>
<keyword evidence="5" id="KW-0547">Nucleotide-binding</keyword>
<dbReference type="PANTHER" id="PTHR43394:SF19">
    <property type="entry name" value="ABC TRANSPORTER B FAMILY"/>
    <property type="match status" value="1"/>
</dbReference>
<dbReference type="Pfam" id="PF00005">
    <property type="entry name" value="ABC_tran"/>
    <property type="match status" value="1"/>
</dbReference>
<evidence type="ECO:0000256" key="11">
    <source>
        <dbReference type="ARBA" id="ARBA00034522"/>
    </source>
</evidence>
<evidence type="ECO:0000256" key="7">
    <source>
        <dbReference type="ARBA" id="ARBA00022856"/>
    </source>
</evidence>
<comment type="subcellular location">
    <subcellularLocation>
        <location evidence="1">Endomembrane system</location>
        <topology evidence="1">Multi-pass membrane protein</topology>
    </subcellularLocation>
</comment>
<dbReference type="GO" id="GO:0012505">
    <property type="term" value="C:endomembrane system"/>
    <property type="evidence" value="ECO:0007669"/>
    <property type="project" value="UniProtKB-SubCell"/>
</dbReference>
<evidence type="ECO:0000259" key="15">
    <source>
        <dbReference type="PROSITE" id="PS50893"/>
    </source>
</evidence>
<sequence>MTLRRLPAVVVAISVALLDLTVTLLALGWYGQPKDGFDLSRIRSCLEAPYDIRTSLLDLFLLCILRISIILGGVLGVVYNTTVGVERAKKSQLAVICLVMLLWAFSPTKILALDEFEGNLRNVGCWISIAWNVVASVGLVVVWKFVICNVKADPSTITAEDTTPLVEAEAAANNQTSATSESDKKKVEIPPLNRETFAHVGRLLQYCKAEWMWYLLGFIFLFVYSGARIFIPYYTGQVIANIVVTKSYAELLKCVFIMGGLSLVSAIFGGARGGCFQYAIAKVNREVRCGLFRSLVRQEIGFYDATKTGEVTSRLTADCQTMSDSVALNVNVFLRNVVMLVGALAFMFKLSWQLSLITFIAIPVIGLVSKLYGAYYDRLSEDTQTSLAKANEVADEVLSSMRTVRSFANEMNEADRYSSFLNVTLDIAKKKAWAYVGYIWTNEIFDSAILVAVLWYGGHLVLSGRMTAEGLISFLLYQLQLGENLYSIGYVWTGLMQSVGASRKVLEYIDRPPEIKNDGKLVPATLDATIEFKDVCFSYPSRPDTQVLNNMSFAVKAGETVALVGPSGGGKSSCVSLLEHFYEPTSGDILLGGVSIREYAHKFLHTKIALVGQEPVLYARSVRENIAYALDAVDDEDVKRVATMANAHTFVTETKDGYETQVGEKGVQMSGGQKQRIAIARALIRKPAVLLLDEATSALDSESEHQVQQAIYQNLQGHTVLLIAHRLSTVERADRIIVINKGRVEQMGTHKELLRQDGIYRNLVQRQLIGSSVIEEPYDSSGPPSRPDTLDFESGRSSEVAFRSPLGSSVGSAQSTPTE</sequence>
<feature type="transmembrane region" description="Helical" evidence="14">
    <location>
        <begin position="123"/>
        <end position="146"/>
    </location>
</feature>
<keyword evidence="6" id="KW-0067">ATP-binding</keyword>
<feature type="transmembrane region" description="Helical" evidence="14">
    <location>
        <begin position="355"/>
        <end position="375"/>
    </location>
</feature>
<keyword evidence="3" id="KW-0813">Transport</keyword>
<keyword evidence="7" id="KW-0653">Protein transport</keyword>
<feature type="transmembrane region" description="Helical" evidence="14">
    <location>
        <begin position="211"/>
        <end position="231"/>
    </location>
</feature>
<feature type="compositionally biased region" description="Polar residues" evidence="13">
    <location>
        <begin position="806"/>
        <end position="819"/>
    </location>
</feature>
<dbReference type="InterPro" id="IPR003593">
    <property type="entry name" value="AAA+_ATPase"/>
</dbReference>
<dbReference type="WBParaSite" id="PSAMB.scaffold340size55875.g4880.t1">
    <property type="protein sequence ID" value="PSAMB.scaffold340size55875.g4880.t1"/>
    <property type="gene ID" value="PSAMB.scaffold340size55875.g4880"/>
</dbReference>
<dbReference type="CDD" id="cd03249">
    <property type="entry name" value="ABC_MTABC3_MDL1_MDL2"/>
    <property type="match status" value="1"/>
</dbReference>
<dbReference type="SUPFAM" id="SSF52540">
    <property type="entry name" value="P-loop containing nucleoside triphosphate hydrolases"/>
    <property type="match status" value="1"/>
</dbReference>
<feature type="domain" description="ABC transmembrane type-1" evidence="16">
    <location>
        <begin position="215"/>
        <end position="497"/>
    </location>
</feature>
<feature type="region of interest" description="Disordered" evidence="13">
    <location>
        <begin position="775"/>
        <end position="819"/>
    </location>
</feature>
<keyword evidence="17" id="KW-1185">Reference proteome</keyword>
<dbReference type="GO" id="GO:0016887">
    <property type="term" value="F:ATP hydrolysis activity"/>
    <property type="evidence" value="ECO:0007669"/>
    <property type="project" value="InterPro"/>
</dbReference>
<dbReference type="CDD" id="cd18572">
    <property type="entry name" value="ABC_6TM_TAP"/>
    <property type="match status" value="1"/>
</dbReference>
<keyword evidence="8" id="KW-1278">Translocase</keyword>
<evidence type="ECO:0000256" key="1">
    <source>
        <dbReference type="ARBA" id="ARBA00004127"/>
    </source>
</evidence>
<dbReference type="PROSITE" id="PS50893">
    <property type="entry name" value="ABC_TRANSPORTER_2"/>
    <property type="match status" value="1"/>
</dbReference>
<feature type="domain" description="ABC transporter" evidence="15">
    <location>
        <begin position="530"/>
        <end position="766"/>
    </location>
</feature>
<protein>
    <recommendedName>
        <fullName evidence="11">ABC-type antigen peptide transporter</fullName>
        <ecNumber evidence="11">7.4.2.14</ecNumber>
    </recommendedName>
</protein>
<evidence type="ECO:0000259" key="16">
    <source>
        <dbReference type="PROSITE" id="PS50929"/>
    </source>
</evidence>
<dbReference type="Pfam" id="PF00664">
    <property type="entry name" value="ABC_membrane"/>
    <property type="match status" value="1"/>
</dbReference>
<dbReference type="EC" id="7.4.2.14" evidence="11"/>
<dbReference type="InterPro" id="IPR003439">
    <property type="entry name" value="ABC_transporter-like_ATP-bd"/>
</dbReference>
<keyword evidence="9 14" id="KW-1133">Transmembrane helix</keyword>
<dbReference type="InterPro" id="IPR017871">
    <property type="entry name" value="ABC_transporter-like_CS"/>
</dbReference>
<dbReference type="NCBIfam" id="TIGR00958">
    <property type="entry name" value="3a01208"/>
    <property type="match status" value="1"/>
</dbReference>
<evidence type="ECO:0000256" key="5">
    <source>
        <dbReference type="ARBA" id="ARBA00022741"/>
    </source>
</evidence>
<proteinExistence type="inferred from homology"/>
<dbReference type="InterPro" id="IPR039421">
    <property type="entry name" value="Type_1_exporter"/>
</dbReference>
<evidence type="ECO:0000256" key="3">
    <source>
        <dbReference type="ARBA" id="ARBA00022448"/>
    </source>
</evidence>
<dbReference type="Gene3D" id="1.20.1560.10">
    <property type="entry name" value="ABC transporter type 1, transmembrane domain"/>
    <property type="match status" value="1"/>
</dbReference>
<organism evidence="17 18">
    <name type="scientific">Plectus sambesii</name>
    <dbReference type="NCBI Taxonomy" id="2011161"/>
    <lineage>
        <taxon>Eukaryota</taxon>
        <taxon>Metazoa</taxon>
        <taxon>Ecdysozoa</taxon>
        <taxon>Nematoda</taxon>
        <taxon>Chromadorea</taxon>
        <taxon>Plectida</taxon>
        <taxon>Plectina</taxon>
        <taxon>Plectoidea</taxon>
        <taxon>Plectidae</taxon>
        <taxon>Plectus</taxon>
    </lineage>
</organism>
<dbReference type="Gene3D" id="3.40.50.300">
    <property type="entry name" value="P-loop containing nucleotide triphosphate hydrolases"/>
    <property type="match status" value="1"/>
</dbReference>
<dbReference type="Proteomes" id="UP000887566">
    <property type="component" value="Unplaced"/>
</dbReference>
<evidence type="ECO:0000256" key="4">
    <source>
        <dbReference type="ARBA" id="ARBA00022692"/>
    </source>
</evidence>
<dbReference type="PROSITE" id="PS00211">
    <property type="entry name" value="ABC_TRANSPORTER_1"/>
    <property type="match status" value="1"/>
</dbReference>
<feature type="transmembrane region" description="Helical" evidence="14">
    <location>
        <begin position="59"/>
        <end position="79"/>
    </location>
</feature>
<evidence type="ECO:0000256" key="13">
    <source>
        <dbReference type="SAM" id="MobiDB-lite"/>
    </source>
</evidence>
<dbReference type="InterPro" id="IPR011527">
    <property type="entry name" value="ABC1_TM_dom"/>
</dbReference>
<evidence type="ECO:0000256" key="6">
    <source>
        <dbReference type="ARBA" id="ARBA00022840"/>
    </source>
</evidence>
<dbReference type="SMART" id="SM00382">
    <property type="entry name" value="AAA"/>
    <property type="match status" value="1"/>
</dbReference>
<dbReference type="InterPro" id="IPR036640">
    <property type="entry name" value="ABC1_TM_sf"/>
</dbReference>
<dbReference type="InterPro" id="IPR027417">
    <property type="entry name" value="P-loop_NTPase"/>
</dbReference>
<evidence type="ECO:0000256" key="10">
    <source>
        <dbReference type="ARBA" id="ARBA00023136"/>
    </source>
</evidence>
<evidence type="ECO:0000256" key="12">
    <source>
        <dbReference type="ARBA" id="ARBA00048240"/>
    </source>
</evidence>
<dbReference type="FunFam" id="3.40.50.300:FF:000140">
    <property type="entry name" value="Lipid A export ATP-binding/permease protein MsbA"/>
    <property type="match status" value="1"/>
</dbReference>
<dbReference type="PROSITE" id="PS50929">
    <property type="entry name" value="ABC_TM1F"/>
    <property type="match status" value="1"/>
</dbReference>
<dbReference type="PANTHER" id="PTHR43394">
    <property type="entry name" value="ATP-DEPENDENT PERMEASE MDL1, MITOCHONDRIAL"/>
    <property type="match status" value="1"/>
</dbReference>
<feature type="transmembrane region" description="Helical" evidence="14">
    <location>
        <begin position="6"/>
        <end position="31"/>
    </location>
</feature>